<keyword evidence="7" id="KW-0812">Transmembrane</keyword>
<dbReference type="Pfam" id="PF13618">
    <property type="entry name" value="Gluconate_2-dh3"/>
    <property type="match status" value="1"/>
</dbReference>
<dbReference type="GO" id="GO:0046577">
    <property type="term" value="F:long-chain-alcohol oxidase activity"/>
    <property type="evidence" value="ECO:0007669"/>
    <property type="project" value="UniProtKB-EC"/>
</dbReference>
<dbReference type="RefSeq" id="WP_259313481.1">
    <property type="nucleotide sequence ID" value="NZ_CP087164.1"/>
</dbReference>
<comment type="function">
    <text evidence="2">Long-chain fatty alcohol oxidase involved in the omega-oxidation pathway of lipid degradation.</text>
</comment>
<dbReference type="InterPro" id="IPR007867">
    <property type="entry name" value="GMC_OxRtase_C"/>
</dbReference>
<accession>A0A9E6XTK4</accession>
<keyword evidence="11" id="KW-0472">Membrane</keyword>
<evidence type="ECO:0000259" key="12">
    <source>
        <dbReference type="PROSITE" id="PS00624"/>
    </source>
</evidence>
<evidence type="ECO:0000256" key="5">
    <source>
        <dbReference type="ARBA" id="ARBA00013125"/>
    </source>
</evidence>
<dbReference type="PANTHER" id="PTHR46056">
    <property type="entry name" value="LONG-CHAIN-ALCOHOL OXIDASE"/>
    <property type="match status" value="1"/>
</dbReference>
<dbReference type="Gene3D" id="3.30.410.10">
    <property type="entry name" value="Cholesterol Oxidase, domain 2"/>
    <property type="match status" value="1"/>
</dbReference>
<reference evidence="13" key="1">
    <citation type="journal article" date="2022" name="Int. J. Syst. Evol. Microbiol.">
        <title>Pseudomonas aegrilactucae sp. nov. and Pseudomonas morbosilactucae sp. nov., pathogens causing bacterial rot of lettuce in Japan.</title>
        <authorList>
            <person name="Sawada H."/>
            <person name="Fujikawa T."/>
            <person name="Satou M."/>
        </authorList>
    </citation>
    <scope>NUCLEOTIDE SEQUENCE</scope>
    <source>
        <strain evidence="13">0166_1</strain>
    </source>
</reference>
<keyword evidence="6" id="KW-0285">Flavoprotein</keyword>
<dbReference type="InterPro" id="IPR027056">
    <property type="entry name" value="Gluconate_2DH_su3"/>
</dbReference>
<feature type="domain" description="Glucose-methanol-choline oxidoreductase N-terminal" evidence="12">
    <location>
        <begin position="401"/>
        <end position="415"/>
    </location>
</feature>
<dbReference type="EMBL" id="CP087164">
    <property type="protein sequence ID" value="UGS33788.1"/>
    <property type="molecule type" value="Genomic_DNA"/>
</dbReference>
<comment type="subcellular location">
    <subcellularLocation>
        <location evidence="3">Membrane</location>
    </subcellularLocation>
</comment>
<evidence type="ECO:0000313" key="14">
    <source>
        <dbReference type="Proteomes" id="UP001162834"/>
    </source>
</evidence>
<keyword evidence="8" id="KW-0274">FAD</keyword>
<evidence type="ECO:0000256" key="8">
    <source>
        <dbReference type="ARBA" id="ARBA00022827"/>
    </source>
</evidence>
<proteinExistence type="inferred from homology"/>
<comment type="similarity">
    <text evidence="4">Belongs to the GMC oxidoreductase family.</text>
</comment>
<dbReference type="Gene3D" id="3.50.50.60">
    <property type="entry name" value="FAD/NAD(P)-binding domain"/>
    <property type="match status" value="2"/>
</dbReference>
<evidence type="ECO:0000256" key="6">
    <source>
        <dbReference type="ARBA" id="ARBA00022630"/>
    </source>
</evidence>
<evidence type="ECO:0000256" key="7">
    <source>
        <dbReference type="ARBA" id="ARBA00022692"/>
    </source>
</evidence>
<dbReference type="PANTHER" id="PTHR46056:SF12">
    <property type="entry name" value="LONG-CHAIN-ALCOHOL OXIDASE"/>
    <property type="match status" value="1"/>
</dbReference>
<evidence type="ECO:0000256" key="4">
    <source>
        <dbReference type="ARBA" id="ARBA00010790"/>
    </source>
</evidence>
<name>A0A9E6XTK4_9ACTN</name>
<evidence type="ECO:0000256" key="11">
    <source>
        <dbReference type="ARBA" id="ARBA00023136"/>
    </source>
</evidence>
<evidence type="ECO:0000256" key="9">
    <source>
        <dbReference type="ARBA" id="ARBA00022989"/>
    </source>
</evidence>
<keyword evidence="14" id="KW-1185">Reference proteome</keyword>
<dbReference type="Pfam" id="PF00732">
    <property type="entry name" value="GMC_oxred_N"/>
    <property type="match status" value="1"/>
</dbReference>
<sequence>MAVTVVLSEVQRAALAQVCDTFVPSVEVDEDPGGFYARTASDLGIPDAVERTLADTAPEDALEGVRALLDALAAQGFAEAPLEAREQILHGFMDSGPGALAGLSNLRALTHLLFYALPDAAGRNPNWEAIGYPGPVSAPPSPEQAPKRIALTRPGAGTLELTADAVIVGSGAGGGVIAGELSGAGLDVVVLEAGGYFNEADFNQLELVAYRNLFRGGGLTQTANGSIALMAGSNLGGGTTVNWTNMLRPHPWVREQWEREHGLEGLAGPEFDAHLDAIFARCSVNDRCSDRNGPNERLREACERAGASWQTIVRNTDPDAYDAQSAGFLGFGDQSGSKQGTLKTYLQDAADRGARIVTRCRAQRVLVEGGRAVGVEGGYAGDDGAQARVVVRAPIVVCAAGALETPALLLRSGIGGPAAGEYLRLHPATVLVGRYAEPQHGWWGPPQAALSAQWADLEDGYGFLVETSNAAPGLTGTALPWESGRQHKEEMAQGARTAALVLLLRDRGHGRVAIDAAGNAVHHYDLADELDVRHFRRGLAQIVRLHEAAGAEEIESFHRRPMRWRRGEDLEAYAQAVHDGPLAPYEHPIFALHQMGSARMGRDRATSVADPWGQLHDVSGAWIGDTSAFPTATGTNPMATAMALAHRTAGAIAAAE</sequence>
<dbReference type="GO" id="GO:0016020">
    <property type="term" value="C:membrane"/>
    <property type="evidence" value="ECO:0007669"/>
    <property type="project" value="UniProtKB-SubCell"/>
</dbReference>
<dbReference type="GO" id="GO:0050660">
    <property type="term" value="F:flavin adenine dinucleotide binding"/>
    <property type="evidence" value="ECO:0007669"/>
    <property type="project" value="InterPro"/>
</dbReference>
<dbReference type="AlphaFoldDB" id="A0A9E6XTK4"/>
<keyword evidence="9" id="KW-1133">Transmembrane helix</keyword>
<evidence type="ECO:0000256" key="1">
    <source>
        <dbReference type="ARBA" id="ARBA00000920"/>
    </source>
</evidence>
<dbReference type="PROSITE" id="PS00624">
    <property type="entry name" value="GMC_OXRED_2"/>
    <property type="match status" value="1"/>
</dbReference>
<dbReference type="KEGG" id="sbae:DSM104329_00153"/>
<evidence type="ECO:0000256" key="10">
    <source>
        <dbReference type="ARBA" id="ARBA00023002"/>
    </source>
</evidence>
<dbReference type="InterPro" id="IPR036188">
    <property type="entry name" value="FAD/NAD-bd_sf"/>
</dbReference>
<gene>
    <name evidence="13" type="primary">betA_1</name>
    <name evidence="13" type="ORF">DSM104329_00153</name>
</gene>
<dbReference type="EC" id="1.1.3.20" evidence="5"/>
<evidence type="ECO:0000256" key="3">
    <source>
        <dbReference type="ARBA" id="ARBA00004370"/>
    </source>
</evidence>
<evidence type="ECO:0000313" key="13">
    <source>
        <dbReference type="EMBL" id="UGS33788.1"/>
    </source>
</evidence>
<dbReference type="InterPro" id="IPR012400">
    <property type="entry name" value="Long_Oxdase"/>
</dbReference>
<evidence type="ECO:0000256" key="2">
    <source>
        <dbReference type="ARBA" id="ARBA00003842"/>
    </source>
</evidence>
<keyword evidence="10 13" id="KW-0560">Oxidoreductase</keyword>
<organism evidence="13 14">
    <name type="scientific">Capillimicrobium parvum</name>
    <dbReference type="NCBI Taxonomy" id="2884022"/>
    <lineage>
        <taxon>Bacteria</taxon>
        <taxon>Bacillati</taxon>
        <taxon>Actinomycetota</taxon>
        <taxon>Thermoleophilia</taxon>
        <taxon>Solirubrobacterales</taxon>
        <taxon>Capillimicrobiaceae</taxon>
        <taxon>Capillimicrobium</taxon>
    </lineage>
</organism>
<dbReference type="InterPro" id="IPR000172">
    <property type="entry name" value="GMC_OxRdtase_N"/>
</dbReference>
<comment type="catalytic activity">
    <reaction evidence="1">
        <text>a long-chain primary fatty alcohol + O2 = a long-chain fatty aldehyde + H2O2</text>
        <dbReference type="Rhea" id="RHEA:22756"/>
        <dbReference type="ChEBI" id="CHEBI:15379"/>
        <dbReference type="ChEBI" id="CHEBI:16240"/>
        <dbReference type="ChEBI" id="CHEBI:17176"/>
        <dbReference type="ChEBI" id="CHEBI:77396"/>
        <dbReference type="EC" id="1.1.3.20"/>
    </reaction>
</comment>
<dbReference type="Proteomes" id="UP001162834">
    <property type="component" value="Chromosome"/>
</dbReference>
<dbReference type="SUPFAM" id="SSF51905">
    <property type="entry name" value="FAD/NAD(P)-binding domain"/>
    <property type="match status" value="1"/>
</dbReference>
<dbReference type="PIRSF" id="PIRSF028937">
    <property type="entry name" value="Lg_Ch_AO"/>
    <property type="match status" value="1"/>
</dbReference>
<protein>
    <recommendedName>
        <fullName evidence="5">long-chain-alcohol oxidase</fullName>
        <ecNumber evidence="5">1.1.3.20</ecNumber>
    </recommendedName>
</protein>
<dbReference type="Pfam" id="PF05199">
    <property type="entry name" value="GMC_oxred_C"/>
    <property type="match status" value="1"/>
</dbReference>